<dbReference type="PROSITE" id="PS50931">
    <property type="entry name" value="HTH_LYSR"/>
    <property type="match status" value="1"/>
</dbReference>
<protein>
    <submittedName>
        <fullName evidence="3">LysR family transcriptional regulator</fullName>
    </submittedName>
</protein>
<evidence type="ECO:0000313" key="3">
    <source>
        <dbReference type="EMBL" id="MCV3273327.1"/>
    </source>
</evidence>
<dbReference type="InterPro" id="IPR036390">
    <property type="entry name" value="WH_DNA-bd_sf"/>
</dbReference>
<dbReference type="SUPFAM" id="SSF46785">
    <property type="entry name" value="Winged helix' DNA-binding domain"/>
    <property type="match status" value="1"/>
</dbReference>
<comment type="caution">
    <text evidence="3">The sequence shown here is derived from an EMBL/GenBank/DDBJ whole genome shotgun (WGS) entry which is preliminary data.</text>
</comment>
<dbReference type="EMBL" id="JALIEB010000014">
    <property type="protein sequence ID" value="MCV3273327.1"/>
    <property type="molecule type" value="Genomic_DNA"/>
</dbReference>
<feature type="domain" description="HTH lysR-type" evidence="2">
    <location>
        <begin position="1"/>
        <end position="63"/>
    </location>
</feature>
<dbReference type="RefSeq" id="WP_263845552.1">
    <property type="nucleotide sequence ID" value="NZ_JALIEB010000014.1"/>
</dbReference>
<dbReference type="SUPFAM" id="SSF53850">
    <property type="entry name" value="Periplasmic binding protein-like II"/>
    <property type="match status" value="1"/>
</dbReference>
<keyword evidence="4" id="KW-1185">Reference proteome</keyword>
<sequence length="279" mass="30770">MNEGNVAWDDLRLFLGVAEAASLAGAVDKTGASAPTLGRRMDRLEQSLGVRLFERHARGYDLTAHGASLLTRVQEIEQRVIEAKQEAALEAGPEVVHVSAGTWMTTYLTEKISEICTPGEGFQLYLSAEERRADIGRREALIGFRNKRPEEANLVMRRLCPLGYAAYAVGRDVRGWIEVGADTPSARWVRQHHRPDTVIGASTPISAFQLCLAGVGRMVLPCFIGDPDERLVRVSDTITGLASESWMVTHQADRHRPNVRKVIDRLVSIVTRDAARFAG</sequence>
<dbReference type="InterPro" id="IPR058163">
    <property type="entry name" value="LysR-type_TF_proteobact-type"/>
</dbReference>
<dbReference type="PANTHER" id="PTHR30537:SF3">
    <property type="entry name" value="TRANSCRIPTIONAL REGULATORY PROTEIN"/>
    <property type="match status" value="1"/>
</dbReference>
<reference evidence="3 4" key="1">
    <citation type="submission" date="2022-04" db="EMBL/GenBank/DDBJ databases">
        <title>Roseobacter sp. WL0113 is a bacterium isolated from neritic sediment.</title>
        <authorList>
            <person name="Wang L."/>
            <person name="He W."/>
            <person name="Zhang D.-F."/>
        </authorList>
    </citation>
    <scope>NUCLEOTIDE SEQUENCE [LARGE SCALE GENOMIC DNA]</scope>
    <source>
        <strain evidence="3 4">WL0113</strain>
    </source>
</reference>
<accession>A0ABT3BIE0</accession>
<dbReference type="Proteomes" id="UP001208690">
    <property type="component" value="Unassembled WGS sequence"/>
</dbReference>
<name>A0ABT3BIE0_9RHOB</name>
<dbReference type="Gene3D" id="1.10.10.10">
    <property type="entry name" value="Winged helix-like DNA-binding domain superfamily/Winged helix DNA-binding domain"/>
    <property type="match status" value="1"/>
</dbReference>
<evidence type="ECO:0000256" key="1">
    <source>
        <dbReference type="ARBA" id="ARBA00009437"/>
    </source>
</evidence>
<dbReference type="InterPro" id="IPR036388">
    <property type="entry name" value="WH-like_DNA-bd_sf"/>
</dbReference>
<evidence type="ECO:0000259" key="2">
    <source>
        <dbReference type="PROSITE" id="PS50931"/>
    </source>
</evidence>
<comment type="similarity">
    <text evidence="1">Belongs to the LysR transcriptional regulatory family.</text>
</comment>
<evidence type="ECO:0000313" key="4">
    <source>
        <dbReference type="Proteomes" id="UP001208690"/>
    </source>
</evidence>
<organism evidence="3 4">
    <name type="scientific">Roseobacter sinensis</name>
    <dbReference type="NCBI Taxonomy" id="2931391"/>
    <lineage>
        <taxon>Bacteria</taxon>
        <taxon>Pseudomonadati</taxon>
        <taxon>Pseudomonadota</taxon>
        <taxon>Alphaproteobacteria</taxon>
        <taxon>Rhodobacterales</taxon>
        <taxon>Roseobacteraceae</taxon>
        <taxon>Roseobacter</taxon>
    </lineage>
</organism>
<dbReference type="Pfam" id="PF00126">
    <property type="entry name" value="HTH_1"/>
    <property type="match status" value="1"/>
</dbReference>
<proteinExistence type="inferred from homology"/>
<dbReference type="PANTHER" id="PTHR30537">
    <property type="entry name" value="HTH-TYPE TRANSCRIPTIONAL REGULATOR"/>
    <property type="match status" value="1"/>
</dbReference>
<dbReference type="InterPro" id="IPR000847">
    <property type="entry name" value="LysR_HTH_N"/>
</dbReference>
<gene>
    <name evidence="3" type="ORF">MUB52_17985</name>
</gene>